<dbReference type="AlphaFoldDB" id="A0A444YLK6"/>
<dbReference type="InterPro" id="IPR027417">
    <property type="entry name" value="P-loop_NTPase"/>
</dbReference>
<accession>A0A444YLK6</accession>
<dbReference type="PROSITE" id="PS51192">
    <property type="entry name" value="HELICASE_ATP_BIND_1"/>
    <property type="match status" value="1"/>
</dbReference>
<dbReference type="EMBL" id="SDMP01000016">
    <property type="protein sequence ID" value="RYR02777.1"/>
    <property type="molecule type" value="Genomic_DNA"/>
</dbReference>
<dbReference type="SUPFAM" id="SSF52540">
    <property type="entry name" value="P-loop containing nucleoside triphosphate hydrolases"/>
    <property type="match status" value="1"/>
</dbReference>
<comment type="caution">
    <text evidence="3">The sequence shown here is derived from an EMBL/GenBank/DDBJ whole genome shotgun (WGS) entry which is preliminary data.</text>
</comment>
<organism evidence="3 4">
    <name type="scientific">Arachis hypogaea</name>
    <name type="common">Peanut</name>
    <dbReference type="NCBI Taxonomy" id="3818"/>
    <lineage>
        <taxon>Eukaryota</taxon>
        <taxon>Viridiplantae</taxon>
        <taxon>Streptophyta</taxon>
        <taxon>Embryophyta</taxon>
        <taxon>Tracheophyta</taxon>
        <taxon>Spermatophyta</taxon>
        <taxon>Magnoliopsida</taxon>
        <taxon>eudicotyledons</taxon>
        <taxon>Gunneridae</taxon>
        <taxon>Pentapetalae</taxon>
        <taxon>rosids</taxon>
        <taxon>fabids</taxon>
        <taxon>Fabales</taxon>
        <taxon>Fabaceae</taxon>
        <taxon>Papilionoideae</taxon>
        <taxon>50 kb inversion clade</taxon>
        <taxon>dalbergioids sensu lato</taxon>
        <taxon>Dalbergieae</taxon>
        <taxon>Pterocarpus clade</taxon>
        <taxon>Arachis</taxon>
    </lineage>
</organism>
<gene>
    <name evidence="3" type="ORF">Ahy_B06g081596</name>
</gene>
<dbReference type="InterPro" id="IPR038718">
    <property type="entry name" value="SNF2-like_sf"/>
</dbReference>
<dbReference type="STRING" id="3818.A0A444YLK6"/>
<evidence type="ECO:0000259" key="2">
    <source>
        <dbReference type="PROSITE" id="PS51192"/>
    </source>
</evidence>
<reference evidence="3 4" key="1">
    <citation type="submission" date="2019-01" db="EMBL/GenBank/DDBJ databases">
        <title>Sequencing of cultivated peanut Arachis hypogaea provides insights into genome evolution and oil improvement.</title>
        <authorList>
            <person name="Chen X."/>
        </authorList>
    </citation>
    <scope>NUCLEOTIDE SEQUENCE [LARGE SCALE GENOMIC DNA]</scope>
    <source>
        <strain evidence="4">cv. Fuhuasheng</strain>
        <tissue evidence="3">Leaves</tissue>
    </source>
</reference>
<protein>
    <recommendedName>
        <fullName evidence="2">Helicase ATP-binding domain-containing protein</fullName>
    </recommendedName>
</protein>
<dbReference type="SUPFAM" id="SSF52058">
    <property type="entry name" value="L domain-like"/>
    <property type="match status" value="1"/>
</dbReference>
<keyword evidence="4" id="KW-1185">Reference proteome</keyword>
<dbReference type="Gene3D" id="3.40.50.10810">
    <property type="entry name" value="Tandem AAA-ATPase domain"/>
    <property type="match status" value="1"/>
</dbReference>
<evidence type="ECO:0000256" key="1">
    <source>
        <dbReference type="SAM" id="Phobius"/>
    </source>
</evidence>
<keyword evidence="1" id="KW-0812">Transmembrane</keyword>
<dbReference type="GO" id="GO:0005524">
    <property type="term" value="F:ATP binding"/>
    <property type="evidence" value="ECO:0007669"/>
    <property type="project" value="InterPro"/>
</dbReference>
<name>A0A444YLK6_ARAHY</name>
<dbReference type="Pfam" id="PF00176">
    <property type="entry name" value="SNF2-rel_dom"/>
    <property type="match status" value="1"/>
</dbReference>
<feature type="transmembrane region" description="Helical" evidence="1">
    <location>
        <begin position="286"/>
        <end position="305"/>
    </location>
</feature>
<keyword evidence="1" id="KW-0472">Membrane</keyword>
<dbReference type="InterPro" id="IPR000330">
    <property type="entry name" value="SNF2_N"/>
</dbReference>
<dbReference type="InterPro" id="IPR032675">
    <property type="entry name" value="LRR_dom_sf"/>
</dbReference>
<evidence type="ECO:0000313" key="4">
    <source>
        <dbReference type="Proteomes" id="UP000289738"/>
    </source>
</evidence>
<dbReference type="Proteomes" id="UP000289738">
    <property type="component" value="Chromosome B06"/>
</dbReference>
<sequence length="306" mass="34837">MMNPNLLSPFIFRSYRSSRRCFSSPHATKLVLPTFLTASLIGNSSRNGEREIQQRSFLSETALICLRIISRVIHGSGMSGPIASGISFLKNLTDLRISDLKGPDSYFPPLSNLTNLQTLVLRSCNLIGSIPEYFGNTEFNSRMAVTHVDLEPNTGKTCLMSSKTGVFLVLVTILLGLSSFTLYLIAEATRSQDHGIGFITHLWWTLVPCGQFYYYYFLHCQKILKNKIEVCAMKFNVLVTTYEFIMYDRSKLSKFDWKYIIIDEAQRMKDRDSVLARDLDRKTPNVIELTIFLSLILCIGVIIFYL</sequence>
<dbReference type="Gene3D" id="3.80.10.10">
    <property type="entry name" value="Ribonuclease Inhibitor"/>
    <property type="match status" value="1"/>
</dbReference>
<feature type="transmembrane region" description="Helical" evidence="1">
    <location>
        <begin position="166"/>
        <end position="186"/>
    </location>
</feature>
<keyword evidence="1" id="KW-1133">Transmembrane helix</keyword>
<feature type="transmembrane region" description="Helical" evidence="1">
    <location>
        <begin position="198"/>
        <end position="218"/>
    </location>
</feature>
<feature type="domain" description="Helicase ATP-binding" evidence="2">
    <location>
        <begin position="149"/>
        <end position="290"/>
    </location>
</feature>
<evidence type="ECO:0000313" key="3">
    <source>
        <dbReference type="EMBL" id="RYR02777.1"/>
    </source>
</evidence>
<proteinExistence type="predicted"/>
<dbReference type="PANTHER" id="PTHR10799">
    <property type="entry name" value="SNF2/RAD54 HELICASE FAMILY"/>
    <property type="match status" value="1"/>
</dbReference>
<dbReference type="InterPro" id="IPR014001">
    <property type="entry name" value="Helicase_ATP-bd"/>
</dbReference>